<feature type="domain" description="ABC transporter" evidence="5">
    <location>
        <begin position="70"/>
        <end position="291"/>
    </location>
</feature>
<feature type="compositionally biased region" description="Polar residues" evidence="4">
    <location>
        <begin position="280"/>
        <end position="290"/>
    </location>
</feature>
<feature type="region of interest" description="Disordered" evidence="4">
    <location>
        <begin position="1"/>
        <end position="24"/>
    </location>
</feature>
<dbReference type="InterPro" id="IPR027417">
    <property type="entry name" value="P-loop_NTPase"/>
</dbReference>
<dbReference type="SUPFAM" id="SSF52540">
    <property type="entry name" value="P-loop containing nucleoside triphosphate hydrolases"/>
    <property type="match status" value="2"/>
</dbReference>
<proteinExistence type="predicted"/>
<dbReference type="PANTHER" id="PTHR43514:SF4">
    <property type="entry name" value="ABC TRANSPORTER I FAMILY MEMBER 10"/>
    <property type="match status" value="1"/>
</dbReference>
<dbReference type="CDD" id="cd03225">
    <property type="entry name" value="ABC_cobalt_CbiO_domain1"/>
    <property type="match status" value="1"/>
</dbReference>
<protein>
    <submittedName>
        <fullName evidence="6">P-loop containing nucleoside triphosphate hydrolase protein</fullName>
    </submittedName>
</protein>
<feature type="compositionally biased region" description="Gly residues" evidence="4">
    <location>
        <begin position="291"/>
        <end position="301"/>
    </location>
</feature>
<evidence type="ECO:0000256" key="4">
    <source>
        <dbReference type="SAM" id="MobiDB-lite"/>
    </source>
</evidence>
<keyword evidence="7" id="KW-1185">Reference proteome</keyword>
<dbReference type="InterPro" id="IPR003593">
    <property type="entry name" value="AAA+_ATPase"/>
</dbReference>
<evidence type="ECO:0000256" key="1">
    <source>
        <dbReference type="ARBA" id="ARBA00022448"/>
    </source>
</evidence>
<dbReference type="PANTHER" id="PTHR43514">
    <property type="entry name" value="ABC TRANSPORTER I FAMILY MEMBER 10"/>
    <property type="match status" value="1"/>
</dbReference>
<dbReference type="PROSITE" id="PS50893">
    <property type="entry name" value="ABC_TRANSPORTER_2"/>
    <property type="match status" value="1"/>
</dbReference>
<feature type="compositionally biased region" description="Polar residues" evidence="4">
    <location>
        <begin position="239"/>
        <end position="248"/>
    </location>
</feature>
<keyword evidence="1" id="KW-0813">Transport</keyword>
<dbReference type="InterPro" id="IPR003439">
    <property type="entry name" value="ABC_transporter-like_ATP-bd"/>
</dbReference>
<keyword evidence="6" id="KW-0378">Hydrolase</keyword>
<dbReference type="InterPro" id="IPR017871">
    <property type="entry name" value="ABC_transporter-like_CS"/>
</dbReference>
<comment type="caution">
    <text evidence="6">The sequence shown here is derived from an EMBL/GenBank/DDBJ whole genome shotgun (WGS) entry which is preliminary data.</text>
</comment>
<name>A0ABQ7GSV8_DUNSA</name>
<evidence type="ECO:0000259" key="5">
    <source>
        <dbReference type="PROSITE" id="PS50893"/>
    </source>
</evidence>
<dbReference type="EMBL" id="MU069606">
    <property type="protein sequence ID" value="KAF5837704.1"/>
    <property type="molecule type" value="Genomic_DNA"/>
</dbReference>
<feature type="compositionally biased region" description="Low complexity" evidence="4">
    <location>
        <begin position="249"/>
        <end position="263"/>
    </location>
</feature>
<feature type="region of interest" description="Disordered" evidence="4">
    <location>
        <begin position="239"/>
        <end position="325"/>
    </location>
</feature>
<organism evidence="6 7">
    <name type="scientific">Dunaliella salina</name>
    <name type="common">Green alga</name>
    <name type="synonym">Protococcus salinus</name>
    <dbReference type="NCBI Taxonomy" id="3046"/>
    <lineage>
        <taxon>Eukaryota</taxon>
        <taxon>Viridiplantae</taxon>
        <taxon>Chlorophyta</taxon>
        <taxon>core chlorophytes</taxon>
        <taxon>Chlorophyceae</taxon>
        <taxon>CS clade</taxon>
        <taxon>Chlamydomonadales</taxon>
        <taxon>Dunaliellaceae</taxon>
        <taxon>Dunaliella</taxon>
    </lineage>
</organism>
<dbReference type="Pfam" id="PF00005">
    <property type="entry name" value="ABC_tran"/>
    <property type="match status" value="1"/>
</dbReference>
<accession>A0ABQ7GSV8</accession>
<dbReference type="SMART" id="SM00382">
    <property type="entry name" value="AAA"/>
    <property type="match status" value="1"/>
</dbReference>
<dbReference type="InterPro" id="IPR015856">
    <property type="entry name" value="ABC_transpr_CbiO/EcfA_su"/>
</dbReference>
<dbReference type="PROSITE" id="PS00211">
    <property type="entry name" value="ABC_TRANSPORTER_1"/>
    <property type="match status" value="1"/>
</dbReference>
<evidence type="ECO:0000313" key="6">
    <source>
        <dbReference type="EMBL" id="KAF5837704.1"/>
    </source>
</evidence>
<reference evidence="6" key="1">
    <citation type="submission" date="2017-08" db="EMBL/GenBank/DDBJ databases">
        <authorList>
            <person name="Polle J.E."/>
            <person name="Barry K."/>
            <person name="Cushman J."/>
            <person name="Schmutz J."/>
            <person name="Tran D."/>
            <person name="Hathwaick L.T."/>
            <person name="Yim W.C."/>
            <person name="Jenkins J."/>
            <person name="Mckie-Krisberg Z.M."/>
            <person name="Prochnik S."/>
            <person name="Lindquist E."/>
            <person name="Dockter R.B."/>
            <person name="Adam C."/>
            <person name="Molina H."/>
            <person name="Bunkerborg J."/>
            <person name="Jin E."/>
            <person name="Buchheim M."/>
            <person name="Magnuson J."/>
        </authorList>
    </citation>
    <scope>NUCLEOTIDE SEQUENCE</scope>
    <source>
        <strain evidence="6">CCAP 19/18</strain>
    </source>
</reference>
<evidence type="ECO:0000256" key="3">
    <source>
        <dbReference type="ARBA" id="ARBA00022840"/>
    </source>
</evidence>
<sequence length="397" mass="42257">MRSLCNSLAESPSPACSTSSRAPAHTPAWMFRGPHRPSRSTACTCTASSSTAVPTRQLRGKARQEAAVTIQGLQVQFTKGSEQNLVLKGVDLEVKRGTLHMLLGPNGCGKSTLLKVLGGLVTPSAGTFKSDQPTGFVFQNPDHQVVMPTVAADVAFGLGRYDMPEEEVHSAVASALEVVNMSPYMHRATHTLSGGQRQRVAIAGALAENPRVLLLDELTTFLDMEDQFGVLDAVKGVTQRGSTSPADCSSNSNSSSSSSSSSSREGNPRQEAAQDDGRNGATSSSQHTGDGSNGHGSGSEQGGMDSPQSISQQQQQQQQEEERTGSVIGAANQWVIPRCHDREQQAQAQPVTAIWVTHRFEELDYADAVSYMQDGRVAFTGRPADMRTFLKSIGAPI</sequence>
<keyword evidence="2" id="KW-0547">Nucleotide-binding</keyword>
<dbReference type="InterPro" id="IPR050334">
    <property type="entry name" value="Molybdenum_import_ModC"/>
</dbReference>
<gene>
    <name evidence="6" type="ORF">DUNSADRAFT_4014</name>
</gene>
<evidence type="ECO:0000256" key="2">
    <source>
        <dbReference type="ARBA" id="ARBA00022741"/>
    </source>
</evidence>
<dbReference type="GO" id="GO:0016787">
    <property type="term" value="F:hydrolase activity"/>
    <property type="evidence" value="ECO:0007669"/>
    <property type="project" value="UniProtKB-KW"/>
</dbReference>
<feature type="compositionally biased region" description="Polar residues" evidence="4">
    <location>
        <begin position="1"/>
        <end position="21"/>
    </location>
</feature>
<evidence type="ECO:0000313" key="7">
    <source>
        <dbReference type="Proteomes" id="UP000815325"/>
    </source>
</evidence>
<keyword evidence="3" id="KW-0067">ATP-binding</keyword>
<dbReference type="Proteomes" id="UP000815325">
    <property type="component" value="Unassembled WGS sequence"/>
</dbReference>
<dbReference type="Gene3D" id="3.40.50.300">
    <property type="entry name" value="P-loop containing nucleotide triphosphate hydrolases"/>
    <property type="match status" value="2"/>
</dbReference>